<reference evidence="1" key="1">
    <citation type="submission" date="2020-05" db="EMBL/GenBank/DDBJ databases">
        <title>Large-scale comparative analyses of tick genomes elucidate their genetic diversity and vector capacities.</title>
        <authorList>
            <person name="Jia N."/>
            <person name="Wang J."/>
            <person name="Shi W."/>
            <person name="Du L."/>
            <person name="Sun Y."/>
            <person name="Zhan W."/>
            <person name="Jiang J."/>
            <person name="Wang Q."/>
            <person name="Zhang B."/>
            <person name="Ji P."/>
            <person name="Sakyi L.B."/>
            <person name="Cui X."/>
            <person name="Yuan T."/>
            <person name="Jiang B."/>
            <person name="Yang W."/>
            <person name="Lam T.T.-Y."/>
            <person name="Chang Q."/>
            <person name="Ding S."/>
            <person name="Wang X."/>
            <person name="Zhu J."/>
            <person name="Ruan X."/>
            <person name="Zhao L."/>
            <person name="Wei J."/>
            <person name="Que T."/>
            <person name="Du C."/>
            <person name="Cheng J."/>
            <person name="Dai P."/>
            <person name="Han X."/>
            <person name="Huang E."/>
            <person name="Gao Y."/>
            <person name="Liu J."/>
            <person name="Shao H."/>
            <person name="Ye R."/>
            <person name="Li L."/>
            <person name="Wei W."/>
            <person name="Wang X."/>
            <person name="Wang C."/>
            <person name="Yang T."/>
            <person name="Huo Q."/>
            <person name="Li W."/>
            <person name="Guo W."/>
            <person name="Chen H."/>
            <person name="Zhou L."/>
            <person name="Ni X."/>
            <person name="Tian J."/>
            <person name="Zhou Y."/>
            <person name="Sheng Y."/>
            <person name="Liu T."/>
            <person name="Pan Y."/>
            <person name="Xia L."/>
            <person name="Li J."/>
            <person name="Zhao F."/>
            <person name="Cao W."/>
        </authorList>
    </citation>
    <scope>NUCLEOTIDE SEQUENCE</scope>
    <source>
        <strain evidence="1">Hyas-2018</strain>
    </source>
</reference>
<dbReference type="Proteomes" id="UP000821845">
    <property type="component" value="Chromosome 1"/>
</dbReference>
<evidence type="ECO:0000313" key="1">
    <source>
        <dbReference type="EMBL" id="KAH6944669.1"/>
    </source>
</evidence>
<keyword evidence="2" id="KW-1185">Reference proteome</keyword>
<dbReference type="EMBL" id="CM023481">
    <property type="protein sequence ID" value="KAH6944669.1"/>
    <property type="molecule type" value="Genomic_DNA"/>
</dbReference>
<proteinExistence type="predicted"/>
<name>A0ACB7TEU8_HYAAI</name>
<evidence type="ECO:0000313" key="2">
    <source>
        <dbReference type="Proteomes" id="UP000821845"/>
    </source>
</evidence>
<sequence>MLNYCIERKKKRDRRNIAADESGSQPKSGSSESDEDVFYECPDDIAAEGDKGESGDNTAVMGNDSKESATGSTDEQEVVREGVLRRCGDMTLLGSNVPLYIPVTQEPAPMTEDMLEQHAEALVKLGSNPEGAVLRARMQSACLFSDMEAFKAANPGASLSDFVRWYSPRDWIAPLVDQTTGQVIEEGHLSHRMQLPGNTWQEVWETARPTPAHRQKRLFDDTKEAEKELLSLLYEAEVAIARCVSLRKKFNLDHSAAGPLATSSGNESSHRRSSSTSGQPSGTRNQTAIDVNKFVLDLVDNPEVCIPGAGKGTVGKLVSQLFVDSMKESDTASEGEEDGERKFPSPAAREYILRTRHSRPTPASRLSPQRMFCVMAGNDFRLAGAFTHDTIFY</sequence>
<comment type="caution">
    <text evidence="1">The sequence shown here is derived from an EMBL/GenBank/DDBJ whole genome shotgun (WGS) entry which is preliminary data.</text>
</comment>
<gene>
    <name evidence="1" type="ORF">HPB50_004446</name>
</gene>
<accession>A0ACB7TEU8</accession>
<organism evidence="1 2">
    <name type="scientific">Hyalomma asiaticum</name>
    <name type="common">Tick</name>
    <dbReference type="NCBI Taxonomy" id="266040"/>
    <lineage>
        <taxon>Eukaryota</taxon>
        <taxon>Metazoa</taxon>
        <taxon>Ecdysozoa</taxon>
        <taxon>Arthropoda</taxon>
        <taxon>Chelicerata</taxon>
        <taxon>Arachnida</taxon>
        <taxon>Acari</taxon>
        <taxon>Parasitiformes</taxon>
        <taxon>Ixodida</taxon>
        <taxon>Ixodoidea</taxon>
        <taxon>Ixodidae</taxon>
        <taxon>Hyalomminae</taxon>
        <taxon>Hyalomma</taxon>
    </lineage>
</organism>
<protein>
    <submittedName>
        <fullName evidence="1">Uncharacterized protein</fullName>
    </submittedName>
</protein>